<sequence length="830" mass="91717">MPSTIFALFLLLVFGTYGDQSAFTLGMMAMCLLFDVLAYAAEDARDPVSTSEQITRFATNSAVEIITLSIAHGMLYLHGCDMLGFGLLILPPFIAFFLLQHGRHTETATEAIVGTPMAAAVVNVAPAPSNQDLIEVQNAAIEDLADFTLEETRDMVTQHKEIKQNFSILRITYDDAQNLLKHQDQRNTELQLGCDLLARALEDEREHFQDFADTVLERERQSRKTARLHVGERQRLSDATTRVKHLYGLLSDSQIESAQSLSKADHDATRIAELGATSAKQLKDHETRMSLGDSTNKALREQLVSNEAKTGIAVEELKQKNLQITALSEQLEQSQNDHVDLTFSHAAMLNALGQELRRSQEQSHWMMHDMQNELDRVKQELSLARRDMAALKLNHELDLLKKDEQIRTANRDLDDAVRHIEDSSATHMRAMAEVKEELRLADVNLDWAKMEVVRLTRENSDLELENAEYKASQCEYSATSSEQSTIDLVTLPDHPMELTSISMESVSAFNSAVTHVTGSSPSNEEEGTCAKGQDRQSAITTGTEITASPSVEDDDATIGASLDTSNMEDHDLAFSAVTQAEIIDDRGGVQSPNSSASQYAEEVFEPGAATGSPIMARSATAKTFIPIPTGPSKPVSHGFQDQNGHRKRGNGLQTQLNKAYKKVEQKAGRQREIEIQFKPLGTTGPRTRPQQGSAMMSSQWSTANIDETAARLARTAPPPTDFANTQQGPNFGSYTTAQPIACATGQHSTYLGYNNGGRTYPPTPPLQEDDHVYGQGYNQQIPTGPRRAFIPLRGQDDDGNWKKRGGEQCRQRERFLNQSLVKKGRSAGDE</sequence>
<feature type="signal peptide" evidence="3">
    <location>
        <begin position="1"/>
        <end position="18"/>
    </location>
</feature>
<feature type="region of interest" description="Disordered" evidence="2">
    <location>
        <begin position="756"/>
        <end position="830"/>
    </location>
</feature>
<evidence type="ECO:0000256" key="2">
    <source>
        <dbReference type="SAM" id="MobiDB-lite"/>
    </source>
</evidence>
<protein>
    <submittedName>
        <fullName evidence="4">Uncharacterized protein</fullName>
    </submittedName>
</protein>
<dbReference type="EMBL" id="NAJO01000033">
    <property type="protein sequence ID" value="OQO00902.1"/>
    <property type="molecule type" value="Genomic_DNA"/>
</dbReference>
<evidence type="ECO:0000256" key="1">
    <source>
        <dbReference type="SAM" id="Coils"/>
    </source>
</evidence>
<gene>
    <name evidence="4" type="ORF">B0A48_13589</name>
</gene>
<evidence type="ECO:0000256" key="3">
    <source>
        <dbReference type="SAM" id="SignalP"/>
    </source>
</evidence>
<evidence type="ECO:0000313" key="4">
    <source>
        <dbReference type="EMBL" id="OQO00902.1"/>
    </source>
</evidence>
<feature type="region of interest" description="Disordered" evidence="2">
    <location>
        <begin position="625"/>
        <end position="652"/>
    </location>
</feature>
<comment type="caution">
    <text evidence="4">The sequence shown here is derived from an EMBL/GenBank/DDBJ whole genome shotgun (WGS) entry which is preliminary data.</text>
</comment>
<keyword evidence="3" id="KW-0732">Signal</keyword>
<dbReference type="InParanoid" id="A0A1V8SPS1"/>
<feature type="coiled-coil region" evidence="1">
    <location>
        <begin position="445"/>
        <end position="472"/>
    </location>
</feature>
<feature type="compositionally biased region" description="Basic and acidic residues" evidence="2">
    <location>
        <begin position="794"/>
        <end position="815"/>
    </location>
</feature>
<dbReference type="AlphaFoldDB" id="A0A1V8SPS1"/>
<organism evidence="4 5">
    <name type="scientific">Cryoendolithus antarcticus</name>
    <dbReference type="NCBI Taxonomy" id="1507870"/>
    <lineage>
        <taxon>Eukaryota</taxon>
        <taxon>Fungi</taxon>
        <taxon>Dikarya</taxon>
        <taxon>Ascomycota</taxon>
        <taxon>Pezizomycotina</taxon>
        <taxon>Dothideomycetes</taxon>
        <taxon>Dothideomycetidae</taxon>
        <taxon>Cladosporiales</taxon>
        <taxon>Cladosporiaceae</taxon>
        <taxon>Cryoendolithus</taxon>
    </lineage>
</organism>
<reference evidence="5" key="1">
    <citation type="submission" date="2017-03" db="EMBL/GenBank/DDBJ databases">
        <title>Genomes of endolithic fungi from Antarctica.</title>
        <authorList>
            <person name="Coleine C."/>
            <person name="Masonjones S."/>
            <person name="Stajich J.E."/>
        </authorList>
    </citation>
    <scope>NUCLEOTIDE SEQUENCE [LARGE SCALE GENOMIC DNA]</scope>
    <source>
        <strain evidence="5">CCFEE 5527</strain>
    </source>
</reference>
<feature type="chain" id="PRO_5012641708" evidence="3">
    <location>
        <begin position="19"/>
        <end position="830"/>
    </location>
</feature>
<feature type="coiled-coil region" evidence="1">
    <location>
        <begin position="367"/>
        <end position="394"/>
    </location>
</feature>
<proteinExistence type="predicted"/>
<name>A0A1V8SPS1_9PEZI</name>
<feature type="region of interest" description="Disordered" evidence="2">
    <location>
        <begin position="514"/>
        <end position="535"/>
    </location>
</feature>
<dbReference type="Proteomes" id="UP000192596">
    <property type="component" value="Unassembled WGS sequence"/>
</dbReference>
<keyword evidence="1" id="KW-0175">Coiled coil</keyword>
<accession>A0A1V8SPS1</accession>
<evidence type="ECO:0000313" key="5">
    <source>
        <dbReference type="Proteomes" id="UP000192596"/>
    </source>
</evidence>
<keyword evidence="5" id="KW-1185">Reference proteome</keyword>